<accession>A0A1D7W3Q5</accession>
<dbReference type="EMBL" id="CP017150">
    <property type="protein sequence ID" value="AOP53666.1"/>
    <property type="molecule type" value="Genomic_DNA"/>
</dbReference>
<reference evidence="2" key="1">
    <citation type="submission" date="2016-09" db="EMBL/GenBank/DDBJ databases">
        <title>Complete Genome Sequence of Brevibacterium linens SMQ-1335.</title>
        <authorList>
            <person name="de Melo A.G."/>
            <person name="Labrie S.J."/>
            <person name="Dumaresq J."/>
            <person name="Roberts R.J."/>
            <person name="Tremblay D.M."/>
            <person name="Moineau S."/>
        </authorList>
    </citation>
    <scope>NUCLEOTIDE SEQUENCE [LARGE SCALE GENOMIC DNA]</scope>
    <source>
        <strain evidence="2">SMQ-1335</strain>
    </source>
</reference>
<dbReference type="Proteomes" id="UP000094793">
    <property type="component" value="Chromosome"/>
</dbReference>
<organism evidence="1 2">
    <name type="scientific">Brevibacterium aurantiacum</name>
    <dbReference type="NCBI Taxonomy" id="273384"/>
    <lineage>
        <taxon>Bacteria</taxon>
        <taxon>Bacillati</taxon>
        <taxon>Actinomycetota</taxon>
        <taxon>Actinomycetes</taxon>
        <taxon>Micrococcales</taxon>
        <taxon>Brevibacteriaceae</taxon>
        <taxon>Brevibacterium</taxon>
    </lineage>
</organism>
<sequence length="37" mass="4205">MDCNADVTLASDPEYPNLIYMTVSHDDSCPTYKRIQP</sequence>
<dbReference type="AlphaFoldDB" id="A0A1D7W3Q5"/>
<name>A0A1D7W3Q5_BREAU</name>
<gene>
    <name evidence="1" type="ORF">BLSMQ_1956</name>
</gene>
<protein>
    <submittedName>
        <fullName evidence="1">Uncharacterized protein</fullName>
    </submittedName>
</protein>
<dbReference type="KEGG" id="blin:BLSMQ_1956"/>
<proteinExistence type="predicted"/>
<evidence type="ECO:0000313" key="2">
    <source>
        <dbReference type="Proteomes" id="UP000094793"/>
    </source>
</evidence>
<evidence type="ECO:0000313" key="1">
    <source>
        <dbReference type="EMBL" id="AOP53666.1"/>
    </source>
</evidence>